<feature type="region of interest" description="Disordered" evidence="3">
    <location>
        <begin position="2009"/>
        <end position="2065"/>
    </location>
</feature>
<dbReference type="RefSeq" id="XP_035829356.1">
    <property type="nucleotide sequence ID" value="XM_035973463.1"/>
</dbReference>
<dbReference type="InterPro" id="IPR050614">
    <property type="entry name" value="Synaptic_Scaffolding_LAP-MAGUK"/>
</dbReference>
<feature type="compositionally biased region" description="Pro residues" evidence="3">
    <location>
        <begin position="1737"/>
        <end position="1754"/>
    </location>
</feature>
<feature type="compositionally biased region" description="Low complexity" evidence="3">
    <location>
        <begin position="2019"/>
        <end position="2035"/>
    </location>
</feature>
<feature type="domain" description="PDZ" evidence="4">
    <location>
        <begin position="888"/>
        <end position="983"/>
    </location>
</feature>
<dbReference type="CDD" id="cd06702">
    <property type="entry name" value="PDZ3_Scribble-like"/>
    <property type="match status" value="1"/>
</dbReference>
<dbReference type="PROSITE" id="PS50106">
    <property type="entry name" value="PDZ"/>
    <property type="match status" value="4"/>
</dbReference>
<dbReference type="CDD" id="cd06704">
    <property type="entry name" value="PDZ1_Scribble-like"/>
    <property type="match status" value="1"/>
</dbReference>
<feature type="compositionally biased region" description="Pro residues" evidence="3">
    <location>
        <begin position="1780"/>
        <end position="1791"/>
    </location>
</feature>
<dbReference type="SMART" id="SM00365">
    <property type="entry name" value="LRR_SD22"/>
    <property type="match status" value="7"/>
</dbReference>
<feature type="compositionally biased region" description="Basic and acidic residues" evidence="3">
    <location>
        <begin position="574"/>
        <end position="583"/>
    </location>
</feature>
<feature type="domain" description="PDZ" evidence="4">
    <location>
        <begin position="1383"/>
        <end position="1472"/>
    </location>
</feature>
<dbReference type="InterPro" id="IPR003591">
    <property type="entry name" value="Leu-rich_rpt_typical-subtyp"/>
</dbReference>
<evidence type="ECO:0000259" key="4">
    <source>
        <dbReference type="PROSITE" id="PS50106"/>
    </source>
</evidence>
<feature type="compositionally biased region" description="Basic and acidic residues" evidence="3">
    <location>
        <begin position="2054"/>
        <end position="2063"/>
    </location>
</feature>
<evidence type="ECO:0000256" key="1">
    <source>
        <dbReference type="ARBA" id="ARBA00022614"/>
    </source>
</evidence>
<keyword evidence="5" id="KW-1185">Reference proteome</keyword>
<feature type="region of interest" description="Disordered" evidence="3">
    <location>
        <begin position="2088"/>
        <end position="2137"/>
    </location>
</feature>
<proteinExistence type="predicted"/>
<dbReference type="SMART" id="SM00364">
    <property type="entry name" value="LRR_BAC"/>
    <property type="match status" value="8"/>
</dbReference>
<dbReference type="GeneID" id="101858593"/>
<dbReference type="Pfam" id="PF00560">
    <property type="entry name" value="LRR_1"/>
    <property type="match status" value="2"/>
</dbReference>
<feature type="compositionally biased region" description="Polar residues" evidence="3">
    <location>
        <begin position="867"/>
        <end position="877"/>
    </location>
</feature>
<dbReference type="SUPFAM" id="SSF50156">
    <property type="entry name" value="PDZ domain-like"/>
    <property type="match status" value="4"/>
</dbReference>
<feature type="region of interest" description="Disordered" evidence="3">
    <location>
        <begin position="1083"/>
        <end position="1128"/>
    </location>
</feature>
<feature type="compositionally biased region" description="Polar residues" evidence="3">
    <location>
        <begin position="1688"/>
        <end position="1703"/>
    </location>
</feature>
<dbReference type="CDD" id="cd06701">
    <property type="entry name" value="PDZ4_Scribble-like"/>
    <property type="match status" value="1"/>
</dbReference>
<dbReference type="InterPro" id="IPR032675">
    <property type="entry name" value="LRR_dom_sf"/>
</dbReference>
<name>A0ABM1W3W3_APLCA</name>
<feature type="region of interest" description="Disordered" evidence="3">
    <location>
        <begin position="1627"/>
        <end position="1909"/>
    </location>
</feature>
<dbReference type="CDD" id="cd06703">
    <property type="entry name" value="PDZ2_Scribble-like"/>
    <property type="match status" value="1"/>
</dbReference>
<dbReference type="Pfam" id="PF13855">
    <property type="entry name" value="LRR_8"/>
    <property type="match status" value="2"/>
</dbReference>
<feature type="compositionally biased region" description="Basic and acidic residues" evidence="3">
    <location>
        <begin position="2123"/>
        <end position="2137"/>
    </location>
</feature>
<dbReference type="SMART" id="SM00369">
    <property type="entry name" value="LRR_TYP"/>
    <property type="match status" value="12"/>
</dbReference>
<feature type="region of interest" description="Disordered" evidence="3">
    <location>
        <begin position="858"/>
        <end position="886"/>
    </location>
</feature>
<feature type="compositionally biased region" description="Low complexity" evidence="3">
    <location>
        <begin position="1090"/>
        <end position="1114"/>
    </location>
</feature>
<feature type="region of interest" description="Disordered" evidence="3">
    <location>
        <begin position="498"/>
        <end position="707"/>
    </location>
</feature>
<dbReference type="SMART" id="SM00228">
    <property type="entry name" value="PDZ"/>
    <property type="match status" value="4"/>
</dbReference>
<feature type="compositionally biased region" description="Pro residues" evidence="3">
    <location>
        <begin position="1848"/>
        <end position="1867"/>
    </location>
</feature>
<feature type="compositionally biased region" description="Low complexity" evidence="3">
    <location>
        <begin position="1206"/>
        <end position="1256"/>
    </location>
</feature>
<feature type="compositionally biased region" description="Low complexity" evidence="3">
    <location>
        <begin position="1263"/>
        <end position="1308"/>
    </location>
</feature>
<feature type="compositionally biased region" description="Basic and acidic residues" evidence="3">
    <location>
        <begin position="498"/>
        <end position="511"/>
    </location>
</feature>
<keyword evidence="2" id="KW-0677">Repeat</keyword>
<feature type="compositionally biased region" description="Basic and acidic residues" evidence="3">
    <location>
        <begin position="638"/>
        <end position="658"/>
    </location>
</feature>
<feature type="compositionally biased region" description="Low complexity" evidence="3">
    <location>
        <begin position="1765"/>
        <end position="1779"/>
    </location>
</feature>
<dbReference type="Proteomes" id="UP000694888">
    <property type="component" value="Unplaced"/>
</dbReference>
<accession>A0ABM1W3W3</accession>
<dbReference type="Gene3D" id="2.30.42.10">
    <property type="match status" value="4"/>
</dbReference>
<reference evidence="6" key="1">
    <citation type="submission" date="2025-08" db="UniProtKB">
        <authorList>
            <consortium name="RefSeq"/>
        </authorList>
    </citation>
    <scope>IDENTIFICATION</scope>
</reference>
<dbReference type="PROSITE" id="PS51450">
    <property type="entry name" value="LRR"/>
    <property type="match status" value="4"/>
</dbReference>
<feature type="compositionally biased region" description="Polar residues" evidence="3">
    <location>
        <begin position="1160"/>
        <end position="1169"/>
    </location>
</feature>
<sequence length="2151" mass="229802">MLKCIPLFRACNRQVESVDRRHWGLTSVPDDVLRYARSLEELLLDANQIKELPRGFFRLVQLRKLSLSDNEIGRLPEEISNFVNLMELDISKNEILEIPDKIRLCKNLQVLDFSSNPLTKGLPDGLLQLRNLTQLGLNDVALLRLPYDIASLSSLVSLELRDNMLKILPQSISFLIKLKILDLGSNDLETLPPSIGSLPALEELWLDCNYLTELPGEIGNLKKLSILDVSENQLDYLPEEIGGLAGLTDLCLSQNGLEYFPEGIGLLKKLTILKVDMNRLLALSPQIGSCENMQELILTENLLSDLPNSIGKLKNLHNLNVDRNRLTEIPVEIGKCYKLGVLSLRDNKLLRLPQELGNLNKLQVLDVSGNRLEYLPITIANLNLKALWLSENQAQPLLKFQTDFDERTGQRVLTCFLLPQQGFHTESMENLLKGSIATEGSFTEKGERPRDSVIRFAEDQDKGEEVDSDDESHFVRHDTPHPKELKARHAKFMKDKNIDGHVIPHHERMGEETSFMPSRDHDHPYEDEDEGPGPYFREAPRDSAMLLNNTYVKSSPAYDERGDEKQAPPSPKPRPPEVIKAPELEGPPPPSVPSESSSSEDEELPLESQPLMTGKSVSMSTAPTVRMAANEVEEIDDSRDVEADRDDSASEKAQKSSNEDDSDDESLQRDRKVGFAPEVEEEPNKDHRLRRRDTPHYLKNKRVNKEEDAEQKVLEILAQAAKQRESAAMSPVVKPPESETIASPAPATQAMPVEVQEEEITIHILRSPGQGLGISIAGGKGSTPVKGDDESIFISRVSEDGPAGKAGIVKGDKLLKVNEANLAEADHYEAVNVLKNSGNDITMLVARERLLANAHAEASAVEDSTHTGETTVSFTTEPETEVYGETVSTSLVRDHTGLGFSIAGGRGSVPFKGNDNQVYNLLEAIYISKVTPGGTADKDGVLQVGDRIVSINEVDMADARHDQAVSLLTGLDRTISLVVYREKIVPKGEVTEPLPPGSHKIPRITQPVINWQQHSTVGGAPSPAPRTPSPAGAQPSPLPTELGVALTSSSTVVSGRPLSSPVSPAATSAIGSGYSPNRFSAVEASPTLQTSPVTSSAAASSPAAAPHTPPSSSTSPPPPSSASPFSSAVPTSYSYLSQPAAVTLTLGSSPSATTPTSPANHQTVPSASPVSPKYGANKSVAPPLSSDWSAPATSVQPPKFVYPGFSKTSTVSQSSSSPSSSLLSSSPSATVTTTTAAAGAASSSSSFPTTSSSAPLSAPPPSYSSVFSPSTVSSVTITATTTTSRTSSSSPPSSSSSPPSGSLPPSQTLNLSPVVLQVSRTAHAPAHLGSTSPGFSSRDAGGEGRVPASTTTASLDTPLSTPDSNHVELRSSSASPQPYPIEDVVIVKAGGPLGLSIIGGVDHSSQPFGGDEPGVFVSKIVKGGAASKTNLRIGDRIISVNNKDLRQATHQEAVMALVSPTYELHLKVRHDPPPPGLQELSISKEAGEKLGLSIKGGARNPSAPERSDAGVFISRINEDGAVARDGRLRAGQRILEVNGQSLLGSSHEEAVRALRSVGEEMVILVCDQPASPPPTGLDKSGANTPSDLSSPSSPGGFQHSLHGSVSSIDREDDESRLIKQEQEMLKETAEWEMEEEEKLRQVKERETAARALSGEATFVAPPPPPVIQSDQQKEVLRHQRAQIRLEPSTASTVNSSPSQSVMNKQVPVKPPVPEKPVANSPLFSAAPYKPSFIPRPVTSPPTTPTSPPTSPGPSPHASHIPRPISAVTAPTPTPTATTSSPPPPPRPPSSSSPPSSIPVAVSSTSTSSSPPPQDSSSSPYSPASSKLTRPAAPPSLRTSLTLTGPRPYATPPATAPKPFTPPKPALPKPLAFKPSVPPKRVMLSGSAAKVEAPPTSAAQAPPPAMRREASDVLDVRRAARIPSGTGIPIFKAATNAEIEKMSFREKQKYFEKEMQGNPDNPASKPPAKQFSYLSEHELAIMRQEEAKKVGGMSQAEILSYVAGGAGDVTPDQDLDQLLSSPPRSASGSVVRSVVVSEERRPRSRGRPAVVDESLSPREREAQKRAAWRKARMKSLEADAVQAQAVIAKAQEMSRGEPSTTSGTRANASALHAVDIAFADDDEPSHPNHNGDSRVEVTRKQVYGMKLGESQH</sequence>
<feature type="compositionally biased region" description="Polar residues" evidence="3">
    <location>
        <begin position="1348"/>
        <end position="1375"/>
    </location>
</feature>
<dbReference type="SUPFAM" id="SSF52047">
    <property type="entry name" value="RNI-like"/>
    <property type="match status" value="1"/>
</dbReference>
<feature type="region of interest" description="Disordered" evidence="3">
    <location>
        <begin position="1146"/>
        <end position="1193"/>
    </location>
</feature>
<dbReference type="SUPFAM" id="SSF52058">
    <property type="entry name" value="L domain-like"/>
    <property type="match status" value="1"/>
</dbReference>
<feature type="region of interest" description="Disordered" evidence="3">
    <location>
        <begin position="727"/>
        <end position="749"/>
    </location>
</feature>
<organism evidence="5 6">
    <name type="scientific">Aplysia californica</name>
    <name type="common">California sea hare</name>
    <dbReference type="NCBI Taxonomy" id="6500"/>
    <lineage>
        <taxon>Eukaryota</taxon>
        <taxon>Metazoa</taxon>
        <taxon>Spiralia</taxon>
        <taxon>Lophotrochozoa</taxon>
        <taxon>Mollusca</taxon>
        <taxon>Gastropoda</taxon>
        <taxon>Heterobranchia</taxon>
        <taxon>Euthyneura</taxon>
        <taxon>Tectipleura</taxon>
        <taxon>Aplysiida</taxon>
        <taxon>Aplysioidea</taxon>
        <taxon>Aplysiidae</taxon>
        <taxon>Aplysia</taxon>
    </lineage>
</organism>
<dbReference type="PANTHER" id="PTHR23119">
    <property type="entry name" value="DISCS LARGE"/>
    <property type="match status" value="1"/>
</dbReference>
<evidence type="ECO:0000313" key="6">
    <source>
        <dbReference type="RefSeq" id="XP_035829356.1"/>
    </source>
</evidence>
<feature type="compositionally biased region" description="Basic and acidic residues" evidence="3">
    <location>
        <begin position="1637"/>
        <end position="1648"/>
    </location>
</feature>
<gene>
    <name evidence="6" type="primary">LOC101858593</name>
</gene>
<dbReference type="InterPro" id="IPR001611">
    <property type="entry name" value="Leu-rich_rpt"/>
</dbReference>
<feature type="region of interest" description="Disordered" evidence="3">
    <location>
        <begin position="1324"/>
        <end position="1375"/>
    </location>
</feature>
<evidence type="ECO:0000256" key="2">
    <source>
        <dbReference type="ARBA" id="ARBA00022737"/>
    </source>
</evidence>
<evidence type="ECO:0000256" key="3">
    <source>
        <dbReference type="SAM" id="MobiDB-lite"/>
    </source>
</evidence>
<feature type="domain" description="PDZ" evidence="4">
    <location>
        <begin position="1479"/>
        <end position="1569"/>
    </location>
</feature>
<dbReference type="Gene3D" id="3.80.10.10">
    <property type="entry name" value="Ribonuclease Inhibitor"/>
    <property type="match status" value="3"/>
</dbReference>
<feature type="compositionally biased region" description="Low complexity" evidence="3">
    <location>
        <begin position="1585"/>
        <end position="1594"/>
    </location>
</feature>
<keyword evidence="1" id="KW-0433">Leucine-rich repeat</keyword>
<feature type="compositionally biased region" description="Basic and acidic residues" evidence="3">
    <location>
        <begin position="682"/>
        <end position="696"/>
    </location>
</feature>
<feature type="compositionally biased region" description="Low complexity" evidence="3">
    <location>
        <begin position="1148"/>
        <end position="1159"/>
    </location>
</feature>
<evidence type="ECO:0000313" key="5">
    <source>
        <dbReference type="Proteomes" id="UP000694888"/>
    </source>
</evidence>
<dbReference type="Pfam" id="PF00595">
    <property type="entry name" value="PDZ"/>
    <property type="match status" value="4"/>
</dbReference>
<dbReference type="PANTHER" id="PTHR23119:SF44">
    <property type="entry name" value="PROTEIN LAP4"/>
    <property type="match status" value="1"/>
</dbReference>
<dbReference type="InterPro" id="IPR036034">
    <property type="entry name" value="PDZ_sf"/>
</dbReference>
<feature type="region of interest" description="Disordered" evidence="3">
    <location>
        <begin position="1014"/>
        <end position="1067"/>
    </location>
</feature>
<feature type="compositionally biased region" description="Polar residues" evidence="3">
    <location>
        <begin position="2096"/>
        <end position="2106"/>
    </location>
</feature>
<feature type="region of interest" description="Disordered" evidence="3">
    <location>
        <begin position="1206"/>
        <end position="1309"/>
    </location>
</feature>
<feature type="region of interest" description="Disordered" evidence="3">
    <location>
        <begin position="1567"/>
        <end position="1614"/>
    </location>
</feature>
<dbReference type="InterPro" id="IPR001478">
    <property type="entry name" value="PDZ"/>
</dbReference>
<feature type="compositionally biased region" description="Low complexity" evidence="3">
    <location>
        <begin position="1792"/>
        <end position="1825"/>
    </location>
</feature>
<feature type="domain" description="PDZ" evidence="4">
    <location>
        <begin position="761"/>
        <end position="849"/>
    </location>
</feature>
<protein>
    <submittedName>
        <fullName evidence="6">Protein scribble homolog</fullName>
    </submittedName>
</protein>
<feature type="region of interest" description="Disordered" evidence="3">
    <location>
        <begin position="458"/>
        <end position="484"/>
    </location>
</feature>